<reference evidence="3" key="1">
    <citation type="submission" date="2020-05" db="EMBL/GenBank/DDBJ databases">
        <title>WGS assembly of Panicum virgatum.</title>
        <authorList>
            <person name="Lovell J.T."/>
            <person name="Jenkins J."/>
            <person name="Shu S."/>
            <person name="Juenger T.E."/>
            <person name="Schmutz J."/>
        </authorList>
    </citation>
    <scope>NUCLEOTIDE SEQUENCE</scope>
    <source>
        <strain evidence="3">AP13</strain>
    </source>
</reference>
<organism evidence="3 4">
    <name type="scientific">Panicum virgatum</name>
    <name type="common">Blackwell switchgrass</name>
    <dbReference type="NCBI Taxonomy" id="38727"/>
    <lineage>
        <taxon>Eukaryota</taxon>
        <taxon>Viridiplantae</taxon>
        <taxon>Streptophyta</taxon>
        <taxon>Embryophyta</taxon>
        <taxon>Tracheophyta</taxon>
        <taxon>Spermatophyta</taxon>
        <taxon>Magnoliopsida</taxon>
        <taxon>Liliopsida</taxon>
        <taxon>Poales</taxon>
        <taxon>Poaceae</taxon>
        <taxon>PACMAD clade</taxon>
        <taxon>Panicoideae</taxon>
        <taxon>Panicodae</taxon>
        <taxon>Paniceae</taxon>
        <taxon>Panicinae</taxon>
        <taxon>Panicum</taxon>
        <taxon>Panicum sect. Hiantes</taxon>
    </lineage>
</organism>
<dbReference type="Proteomes" id="UP000823388">
    <property type="component" value="Chromosome 8N"/>
</dbReference>
<feature type="compositionally biased region" description="Basic and acidic residues" evidence="1">
    <location>
        <begin position="82"/>
        <end position="92"/>
    </location>
</feature>
<protein>
    <submittedName>
        <fullName evidence="3">Uncharacterized protein</fullName>
    </submittedName>
</protein>
<comment type="caution">
    <text evidence="3">The sequence shown here is derived from an EMBL/GenBank/DDBJ whole genome shotgun (WGS) entry which is preliminary data.</text>
</comment>
<evidence type="ECO:0000256" key="1">
    <source>
        <dbReference type="SAM" id="MobiDB-lite"/>
    </source>
</evidence>
<evidence type="ECO:0000313" key="3">
    <source>
        <dbReference type="EMBL" id="KAG2556427.1"/>
    </source>
</evidence>
<feature type="compositionally biased region" description="Low complexity" evidence="1">
    <location>
        <begin position="49"/>
        <end position="59"/>
    </location>
</feature>
<feature type="region of interest" description="Disordered" evidence="1">
    <location>
        <begin position="1"/>
        <end position="94"/>
    </location>
</feature>
<evidence type="ECO:0000313" key="2">
    <source>
        <dbReference type="EMBL" id="KAG2556405.1"/>
    </source>
</evidence>
<name>A0A8T0P2Z9_PANVG</name>
<evidence type="ECO:0000313" key="4">
    <source>
        <dbReference type="Proteomes" id="UP000823388"/>
    </source>
</evidence>
<accession>A0A8T0P2Z9</accession>
<gene>
    <name evidence="3" type="ORF">PVAP13_8NG088006</name>
    <name evidence="2" type="ORF">PVAP13_8NG189301</name>
</gene>
<sequence length="156" mass="16660">MKILWTTWPGPPRPFTRPKTAAHPPLPQPPPPPSPPSASLPQAPPPPLTLYAAARLLPLNPNRSGALHGRLRHRRPEGGGAEEEKSGEEGGARRRHRLRAFAFELVFLRVPPPGILLGAPVGRGSSARAAGETESCSHPTARDGIMRACNKLGSEP</sequence>
<dbReference type="AlphaFoldDB" id="A0A8T0P2Z9"/>
<proteinExistence type="predicted"/>
<keyword evidence="4" id="KW-1185">Reference proteome</keyword>
<feature type="compositionally biased region" description="Pro residues" evidence="1">
    <location>
        <begin position="24"/>
        <end position="48"/>
    </location>
</feature>
<dbReference type="EMBL" id="CM029052">
    <property type="protein sequence ID" value="KAG2556405.1"/>
    <property type="molecule type" value="Genomic_DNA"/>
</dbReference>
<dbReference type="EMBL" id="CM029052">
    <property type="protein sequence ID" value="KAG2556427.1"/>
    <property type="molecule type" value="Genomic_DNA"/>
</dbReference>
<feature type="region of interest" description="Disordered" evidence="1">
    <location>
        <begin position="123"/>
        <end position="143"/>
    </location>
</feature>